<feature type="non-terminal residue" evidence="1">
    <location>
        <position position="305"/>
    </location>
</feature>
<gene>
    <name evidence="1" type="ORF">A0J61_11402</name>
</gene>
<evidence type="ECO:0000313" key="2">
    <source>
        <dbReference type="Proteomes" id="UP000093000"/>
    </source>
</evidence>
<keyword evidence="2" id="KW-1185">Reference proteome</keyword>
<dbReference type="OrthoDB" id="2443300at2759"/>
<name>A0A1C7MVS8_9FUNG</name>
<organism evidence="1 2">
    <name type="scientific">Choanephora cucurbitarum</name>
    <dbReference type="NCBI Taxonomy" id="101091"/>
    <lineage>
        <taxon>Eukaryota</taxon>
        <taxon>Fungi</taxon>
        <taxon>Fungi incertae sedis</taxon>
        <taxon>Mucoromycota</taxon>
        <taxon>Mucoromycotina</taxon>
        <taxon>Mucoromycetes</taxon>
        <taxon>Mucorales</taxon>
        <taxon>Mucorineae</taxon>
        <taxon>Choanephoraceae</taxon>
        <taxon>Choanephoroideae</taxon>
        <taxon>Choanephora</taxon>
    </lineage>
</organism>
<dbReference type="InParanoid" id="A0A1C7MVS8"/>
<sequence>MALQETPVSSINQQFITTQFQAHQALWTHECGLVSFSPMLHLSDDLLPNLNRDFVRLLVMGEFNYSYLRPNIGTATSLEWVSTLDMRYFNALQAFDLHDLPIFRRNDTITSTIDYIFVSHSLQNVLTDATLQLINSRWSDHSLLSVQLAMSTASTGPGLWRANPKMSFFLSLMMLQSDVLHPKTNETISREHLNELLKTLVSIGQTVDEIVCVICNRDATNFFGHVLQRRIGSLICGLWSKRLLFYSRSLALKAGQRWREKVKRLFDTQNPWYSRDRQPNEFQHFAMIRQMNLVQIRRRCYTLPI</sequence>
<dbReference type="InterPro" id="IPR036691">
    <property type="entry name" value="Endo/exonu/phosph_ase_sf"/>
</dbReference>
<dbReference type="Gene3D" id="3.60.10.10">
    <property type="entry name" value="Endonuclease/exonuclease/phosphatase"/>
    <property type="match status" value="1"/>
</dbReference>
<dbReference type="SUPFAM" id="SSF56219">
    <property type="entry name" value="DNase I-like"/>
    <property type="match status" value="1"/>
</dbReference>
<dbReference type="AlphaFoldDB" id="A0A1C7MVS8"/>
<evidence type="ECO:0008006" key="3">
    <source>
        <dbReference type="Google" id="ProtNLM"/>
    </source>
</evidence>
<dbReference type="Proteomes" id="UP000093000">
    <property type="component" value="Unassembled WGS sequence"/>
</dbReference>
<dbReference type="EMBL" id="LUGH01001993">
    <property type="protein sequence ID" value="OBZ80549.1"/>
    <property type="molecule type" value="Genomic_DNA"/>
</dbReference>
<proteinExistence type="predicted"/>
<comment type="caution">
    <text evidence="1">The sequence shown here is derived from an EMBL/GenBank/DDBJ whole genome shotgun (WGS) entry which is preliminary data.</text>
</comment>
<accession>A0A1C7MVS8</accession>
<protein>
    <recommendedName>
        <fullName evidence="3">Endonuclease/exonuclease/phosphatase domain-containing protein</fullName>
    </recommendedName>
</protein>
<reference evidence="1 2" key="1">
    <citation type="submission" date="2016-03" db="EMBL/GenBank/DDBJ databases">
        <title>Choanephora cucurbitarum.</title>
        <authorList>
            <person name="Min B."/>
            <person name="Park H."/>
            <person name="Park J.-H."/>
            <person name="Shin H.-D."/>
            <person name="Choi I.-G."/>
        </authorList>
    </citation>
    <scope>NUCLEOTIDE SEQUENCE [LARGE SCALE GENOMIC DNA]</scope>
    <source>
        <strain evidence="1 2">KUS-F28377</strain>
    </source>
</reference>
<evidence type="ECO:0000313" key="1">
    <source>
        <dbReference type="EMBL" id="OBZ80549.1"/>
    </source>
</evidence>